<evidence type="ECO:0000313" key="2">
    <source>
        <dbReference type="EMBL" id="MFD1935158.1"/>
    </source>
</evidence>
<dbReference type="Gene3D" id="3.40.50.300">
    <property type="entry name" value="P-loop containing nucleotide triphosphate hydrolases"/>
    <property type="match status" value="2"/>
</dbReference>
<keyword evidence="2" id="KW-0347">Helicase</keyword>
<feature type="domain" description="Helicase C-terminal" evidence="1">
    <location>
        <begin position="759"/>
        <end position="935"/>
    </location>
</feature>
<dbReference type="InterPro" id="IPR027417">
    <property type="entry name" value="P-loop_NTPase"/>
</dbReference>
<protein>
    <submittedName>
        <fullName evidence="2">Helicase-related protein</fullName>
    </submittedName>
</protein>
<dbReference type="GO" id="GO:0004386">
    <property type="term" value="F:helicase activity"/>
    <property type="evidence" value="ECO:0007669"/>
    <property type="project" value="UniProtKB-KW"/>
</dbReference>
<dbReference type="SUPFAM" id="SSF52540">
    <property type="entry name" value="P-loop containing nucleoside triphosphate hydrolases"/>
    <property type="match status" value="1"/>
</dbReference>
<name>A0ABW4T140_9ACTN</name>
<dbReference type="RefSeq" id="WP_379575280.1">
    <property type="nucleotide sequence ID" value="NZ_JBHUFV010000040.1"/>
</dbReference>
<reference evidence="3" key="1">
    <citation type="journal article" date="2019" name="Int. J. Syst. Evol. Microbiol.">
        <title>The Global Catalogue of Microorganisms (GCM) 10K type strain sequencing project: providing services to taxonomists for standard genome sequencing and annotation.</title>
        <authorList>
            <consortium name="The Broad Institute Genomics Platform"/>
            <consortium name="The Broad Institute Genome Sequencing Center for Infectious Disease"/>
            <person name="Wu L."/>
            <person name="Ma J."/>
        </authorList>
    </citation>
    <scope>NUCLEOTIDE SEQUENCE [LARGE SCALE GENOMIC DNA]</scope>
    <source>
        <strain evidence="3">ICMP 6774ER</strain>
    </source>
</reference>
<dbReference type="Proteomes" id="UP001597368">
    <property type="component" value="Unassembled WGS sequence"/>
</dbReference>
<keyword evidence="2" id="KW-0378">Hydrolase</keyword>
<keyword evidence="2" id="KW-0547">Nucleotide-binding</keyword>
<dbReference type="InterPro" id="IPR001650">
    <property type="entry name" value="Helicase_C-like"/>
</dbReference>
<comment type="caution">
    <text evidence="2">The sequence shown here is derived from an EMBL/GenBank/DDBJ whole genome shotgun (WGS) entry which is preliminary data.</text>
</comment>
<organism evidence="2 3">
    <name type="scientific">Nonomuraea mangrovi</name>
    <dbReference type="NCBI Taxonomy" id="2316207"/>
    <lineage>
        <taxon>Bacteria</taxon>
        <taxon>Bacillati</taxon>
        <taxon>Actinomycetota</taxon>
        <taxon>Actinomycetes</taxon>
        <taxon>Streptosporangiales</taxon>
        <taxon>Streptosporangiaceae</taxon>
        <taxon>Nonomuraea</taxon>
    </lineage>
</organism>
<accession>A0ABW4T140</accession>
<sequence>MLELTEHYRFRRELVERLQRDLLGPVGGPEEELNDLPCNAYISGVLFPLRPEDERVREVGENDVDLASSGLAADETPDSGVAMANVQLPSSMGLTFAVDPALSPTVTVNVEAAVYEPVDEVGNPVVAVRAERRTTDKETTFWRRRPLTLAPVQLDVTTPGQPTVPLVDGLQLRLRVRRPVQGAVAVTATLVNSHQIGRFDLRDAYCFFQPSLRVSCEGDVPGLVERPSVHGIDDQEVLVSRLLHRHAPAFATGHGCSADWEWQPPPPRGIQELIPATTDSVWTAFAPTHDVLLTDSNPDITMLRMWDLAMTSREQVVRDLRRLTAGYATWISDREVEVETLRDTEYGAVARDQIRRCRTANRRMADGISLLERDDQAFKAFQLANEAMAVQRARSSWVRGGRSGAIRPKEGRWRPFQIGFVLLCLDGITDPDHDDRDIADLLWFPTGGGKTEAYLGLTAYTVFLRRLRDGDAGGGVTALMRYTLRLLTLQQFERAAALICAMETMRGEDPGLLGEETISIGMWVGRAATPNTLKDAAESIRELRDHKVLQTLNPVQLTSCPWCGSAMDASNYEVDLKQGQMWIRCSDQDCAFHDGLPVHVVDEVIYRNRPTLLIATADKFAQIAWREHVAALFNRDGRDAARPPELIIQDELHLISGPLGTLAGLYETAIDIAADKPKVIASTATIRRSDDQGKALFDREVHQFPPAGIDARDSWFSVESPRETKASRFYVGLLTPSTSQATLLIRAYAALLHHAQTLRGDDAVRDTYWTLVGYFNSLRLLAAAELQVNDDVHAQLKVLAERMGIDPRPAELLTELTSRVSSSEIPTRLNDLKRALPDEAVLDTVLATNMISVGVDIDRLGLMAVMGQPQTTAEYIQATSRVGRMYPGLVVTLFNSARSRDRSHYENFASYHSALYRQVESTSVTPFSARARDRALHAVLVGLARLCRPEARSNGAAASVEFFVDHLVDLSEDILTRVKEIAFEEYDGTRNELEDIIERWRRLAASNPHLVYEAPRRKPYGPVRRADAALLRAFGLDEDLSMAYQTLWSLRDVDVESDLYLER</sequence>
<proteinExistence type="predicted"/>
<dbReference type="PROSITE" id="PS51194">
    <property type="entry name" value="HELICASE_CTER"/>
    <property type="match status" value="1"/>
</dbReference>
<evidence type="ECO:0000313" key="3">
    <source>
        <dbReference type="Proteomes" id="UP001597368"/>
    </source>
</evidence>
<dbReference type="CDD" id="cd18785">
    <property type="entry name" value="SF2_C"/>
    <property type="match status" value="1"/>
</dbReference>
<keyword evidence="2" id="KW-0067">ATP-binding</keyword>
<gene>
    <name evidence="2" type="ORF">ACFSKW_27160</name>
</gene>
<keyword evidence="3" id="KW-1185">Reference proteome</keyword>
<dbReference type="SMART" id="SM00490">
    <property type="entry name" value="HELICc"/>
    <property type="match status" value="1"/>
</dbReference>
<evidence type="ECO:0000259" key="1">
    <source>
        <dbReference type="PROSITE" id="PS51194"/>
    </source>
</evidence>
<dbReference type="EMBL" id="JBHUFV010000040">
    <property type="protein sequence ID" value="MFD1935158.1"/>
    <property type="molecule type" value="Genomic_DNA"/>
</dbReference>
<dbReference type="Pfam" id="PF00271">
    <property type="entry name" value="Helicase_C"/>
    <property type="match status" value="1"/>
</dbReference>